<name>A0A9W6PSN1_9ACTN</name>
<evidence type="ECO:0000313" key="2">
    <source>
        <dbReference type="Proteomes" id="UP001165124"/>
    </source>
</evidence>
<dbReference type="EMBL" id="BSRZ01000001">
    <property type="protein sequence ID" value="GLW62486.1"/>
    <property type="molecule type" value="Genomic_DNA"/>
</dbReference>
<accession>A0A9W6PSN1</accession>
<proteinExistence type="predicted"/>
<protein>
    <submittedName>
        <fullName evidence="1">Uncharacterized protein</fullName>
    </submittedName>
</protein>
<dbReference type="RefSeq" id="WP_067906927.1">
    <property type="nucleotide sequence ID" value="NZ_BSRZ01000001.1"/>
</dbReference>
<comment type="caution">
    <text evidence="1">The sequence shown here is derived from an EMBL/GenBank/DDBJ whole genome shotgun (WGS) entry which is preliminary data.</text>
</comment>
<dbReference type="Proteomes" id="UP001165124">
    <property type="component" value="Unassembled WGS sequence"/>
</dbReference>
<keyword evidence="2" id="KW-1185">Reference proteome</keyword>
<gene>
    <name evidence="1" type="ORF">Arub01_07300</name>
</gene>
<evidence type="ECO:0000313" key="1">
    <source>
        <dbReference type="EMBL" id="GLW62486.1"/>
    </source>
</evidence>
<reference evidence="1" key="1">
    <citation type="submission" date="2023-02" db="EMBL/GenBank/DDBJ databases">
        <title>Actinomadura rubrobrunea NBRC 14622.</title>
        <authorList>
            <person name="Ichikawa N."/>
            <person name="Sato H."/>
            <person name="Tonouchi N."/>
        </authorList>
    </citation>
    <scope>NUCLEOTIDE SEQUENCE</scope>
    <source>
        <strain evidence="1">NBRC 14622</strain>
    </source>
</reference>
<dbReference type="AlphaFoldDB" id="A0A9W6PSN1"/>
<sequence>MGSFLRVGSVAGATAVGLVLGGGAVYAVSGGSAEEDDPVRAVRSPCNLAARELLDDVVPDPVVLSSSRLAEPGSEWWTGADCALAPKGASERALTLRLERVGPRSEDVEPGKKRKIVVRPGTEEARSRFDAALSERSRPCALQVVPGLGDQAAACEGTDYDDETPAYRLLVRRGDLLLNAVGTGEAARRREPLRRLAVSVLEAAR</sequence>
<organism evidence="1 2">
    <name type="scientific">Actinomadura rubrobrunea</name>
    <dbReference type="NCBI Taxonomy" id="115335"/>
    <lineage>
        <taxon>Bacteria</taxon>
        <taxon>Bacillati</taxon>
        <taxon>Actinomycetota</taxon>
        <taxon>Actinomycetes</taxon>
        <taxon>Streptosporangiales</taxon>
        <taxon>Thermomonosporaceae</taxon>
        <taxon>Actinomadura</taxon>
    </lineage>
</organism>